<organism evidence="1 2">
    <name type="scientific">Trichonephila clavipes</name>
    <name type="common">Golden silk orbweaver</name>
    <name type="synonym">Nephila clavipes</name>
    <dbReference type="NCBI Taxonomy" id="2585209"/>
    <lineage>
        <taxon>Eukaryota</taxon>
        <taxon>Metazoa</taxon>
        <taxon>Ecdysozoa</taxon>
        <taxon>Arthropoda</taxon>
        <taxon>Chelicerata</taxon>
        <taxon>Arachnida</taxon>
        <taxon>Araneae</taxon>
        <taxon>Araneomorphae</taxon>
        <taxon>Entelegynae</taxon>
        <taxon>Araneoidea</taxon>
        <taxon>Nephilidae</taxon>
        <taxon>Trichonephila</taxon>
    </lineage>
</organism>
<name>A0A8X6T0E1_TRICX</name>
<evidence type="ECO:0000313" key="1">
    <source>
        <dbReference type="EMBL" id="GFY18807.1"/>
    </source>
</evidence>
<dbReference type="Gene3D" id="3.30.420.10">
    <property type="entry name" value="Ribonuclease H-like superfamily/Ribonuclease H"/>
    <property type="match status" value="1"/>
</dbReference>
<dbReference type="Proteomes" id="UP000887159">
    <property type="component" value="Unassembled WGS sequence"/>
</dbReference>
<accession>A0A8X6T0E1</accession>
<gene>
    <name evidence="1" type="primary">TCB1_316</name>
    <name evidence="1" type="ORF">TNCV_2400251</name>
</gene>
<dbReference type="InterPro" id="IPR036397">
    <property type="entry name" value="RNaseH_sf"/>
</dbReference>
<dbReference type="AlphaFoldDB" id="A0A8X6T0E1"/>
<dbReference type="GO" id="GO:0003676">
    <property type="term" value="F:nucleic acid binding"/>
    <property type="evidence" value="ECO:0007669"/>
    <property type="project" value="InterPro"/>
</dbReference>
<keyword evidence="2" id="KW-1185">Reference proteome</keyword>
<evidence type="ECO:0000313" key="2">
    <source>
        <dbReference type="Proteomes" id="UP000887159"/>
    </source>
</evidence>
<proteinExistence type="predicted"/>
<comment type="caution">
    <text evidence="1">The sequence shown here is derived from an EMBL/GenBank/DDBJ whole genome shotgun (WGS) entry which is preliminary data.</text>
</comment>
<protein>
    <submittedName>
        <fullName evidence="1">Transposable element Tcb1 transposase</fullName>
    </submittedName>
</protein>
<reference evidence="1" key="1">
    <citation type="submission" date="2020-08" db="EMBL/GenBank/DDBJ databases">
        <title>Multicomponent nature underlies the extraordinary mechanical properties of spider dragline silk.</title>
        <authorList>
            <person name="Kono N."/>
            <person name="Nakamura H."/>
            <person name="Mori M."/>
            <person name="Yoshida Y."/>
            <person name="Ohtoshi R."/>
            <person name="Malay A.D."/>
            <person name="Moran D.A.P."/>
            <person name="Tomita M."/>
            <person name="Numata K."/>
            <person name="Arakawa K."/>
        </authorList>
    </citation>
    <scope>NUCLEOTIDE SEQUENCE</scope>
</reference>
<sequence>MGTEFVFMDNNTRSHIVNIVKEYLQSEDITRMDWPAFPPDLNPVELVWWHAWPTSCSPSTTSHMSIGTSESIS</sequence>
<dbReference type="EMBL" id="BMAU01021349">
    <property type="protein sequence ID" value="GFY18807.1"/>
    <property type="molecule type" value="Genomic_DNA"/>
</dbReference>